<gene>
    <name evidence="3" type="ORF">QYE76_058660</name>
</gene>
<dbReference type="InterPro" id="IPR036047">
    <property type="entry name" value="F-box-like_dom_sf"/>
</dbReference>
<comment type="caution">
    <text evidence="3">The sequence shown here is derived from an EMBL/GenBank/DDBJ whole genome shotgun (WGS) entry which is preliminary data.</text>
</comment>
<feature type="compositionally biased region" description="Acidic residues" evidence="1">
    <location>
        <begin position="232"/>
        <end position="252"/>
    </location>
</feature>
<feature type="domain" description="KIB1-4 beta-propeller" evidence="2">
    <location>
        <begin position="80"/>
        <end position="224"/>
    </location>
</feature>
<keyword evidence="4" id="KW-1185">Reference proteome</keyword>
<protein>
    <recommendedName>
        <fullName evidence="2">KIB1-4 beta-propeller domain-containing protein</fullName>
    </recommendedName>
</protein>
<dbReference type="PANTHER" id="PTHR33110:SF149">
    <property type="entry name" value="F-BOX DOMAIN-CONTAINING PROTEIN"/>
    <property type="match status" value="1"/>
</dbReference>
<dbReference type="Proteomes" id="UP001231189">
    <property type="component" value="Unassembled WGS sequence"/>
</dbReference>
<dbReference type="Gene3D" id="1.20.1280.50">
    <property type="match status" value="1"/>
</dbReference>
<sequence>MEDASIQPWSELLPEIIGAVVTRLPTAADCARLRAVCRSWRTAMRHHGSPVRHPPPWVALPSGRFLTSFQGRSARSRRLASFPKGATCFGSTGSWLLLDGIDAEDNTHRCLLHDPFTGTTVPRPELDSIIGNVVNSCYARRVLMRGGPDDLVALRTTDSWNYPFVLASSGKGASVPKVPMATLRIIDIAFLEGKLYGITKAQDLYFFDIGCGDDGVPIVTSTQSVIEHPASDIDEASDEEDDEVDTDDENNEVFEGINGFDSEEEDNDSDDDEDSEFFNDCAELIFEGTDYTDDGDFDHKNNFRIFIIRHLVESRGKLFMLKEATGGEVSLFVDTTVSPG</sequence>
<reference evidence="3" key="1">
    <citation type="submission" date="2023-07" db="EMBL/GenBank/DDBJ databases">
        <title>A chromosome-level genome assembly of Lolium multiflorum.</title>
        <authorList>
            <person name="Chen Y."/>
            <person name="Copetti D."/>
            <person name="Kolliker R."/>
            <person name="Studer B."/>
        </authorList>
    </citation>
    <scope>NUCLEOTIDE SEQUENCE</scope>
    <source>
        <strain evidence="3">02402/16</strain>
        <tissue evidence="3">Leaf</tissue>
    </source>
</reference>
<evidence type="ECO:0000313" key="4">
    <source>
        <dbReference type="Proteomes" id="UP001231189"/>
    </source>
</evidence>
<feature type="compositionally biased region" description="Acidic residues" evidence="1">
    <location>
        <begin position="261"/>
        <end position="275"/>
    </location>
</feature>
<dbReference type="Pfam" id="PF03478">
    <property type="entry name" value="Beta-prop_KIB1-4"/>
    <property type="match status" value="1"/>
</dbReference>
<evidence type="ECO:0000256" key="1">
    <source>
        <dbReference type="SAM" id="MobiDB-lite"/>
    </source>
</evidence>
<dbReference type="SUPFAM" id="SSF81383">
    <property type="entry name" value="F-box domain"/>
    <property type="match status" value="1"/>
</dbReference>
<organism evidence="3 4">
    <name type="scientific">Lolium multiflorum</name>
    <name type="common">Italian ryegrass</name>
    <name type="synonym">Lolium perenne subsp. multiflorum</name>
    <dbReference type="NCBI Taxonomy" id="4521"/>
    <lineage>
        <taxon>Eukaryota</taxon>
        <taxon>Viridiplantae</taxon>
        <taxon>Streptophyta</taxon>
        <taxon>Embryophyta</taxon>
        <taxon>Tracheophyta</taxon>
        <taxon>Spermatophyta</taxon>
        <taxon>Magnoliopsida</taxon>
        <taxon>Liliopsida</taxon>
        <taxon>Poales</taxon>
        <taxon>Poaceae</taxon>
        <taxon>BOP clade</taxon>
        <taxon>Pooideae</taxon>
        <taxon>Poodae</taxon>
        <taxon>Poeae</taxon>
        <taxon>Poeae Chloroplast Group 2 (Poeae type)</taxon>
        <taxon>Loliodinae</taxon>
        <taxon>Loliinae</taxon>
        <taxon>Lolium</taxon>
    </lineage>
</organism>
<dbReference type="PANTHER" id="PTHR33110">
    <property type="entry name" value="F-BOX/KELCH-REPEAT PROTEIN-RELATED"/>
    <property type="match status" value="1"/>
</dbReference>
<dbReference type="InterPro" id="IPR005174">
    <property type="entry name" value="KIB1-4_b-propeller"/>
</dbReference>
<proteinExistence type="predicted"/>
<name>A0AAD8T5V6_LOLMU</name>
<accession>A0AAD8T5V6</accession>
<evidence type="ECO:0000313" key="3">
    <source>
        <dbReference type="EMBL" id="KAK1670501.1"/>
    </source>
</evidence>
<feature type="region of interest" description="Disordered" evidence="1">
    <location>
        <begin position="227"/>
        <end position="275"/>
    </location>
</feature>
<evidence type="ECO:0000259" key="2">
    <source>
        <dbReference type="Pfam" id="PF03478"/>
    </source>
</evidence>
<dbReference type="EMBL" id="JAUUTY010000003">
    <property type="protein sequence ID" value="KAK1670501.1"/>
    <property type="molecule type" value="Genomic_DNA"/>
</dbReference>
<dbReference type="AlphaFoldDB" id="A0AAD8T5V6"/>